<keyword evidence="3 6" id="KW-0812">Transmembrane</keyword>
<feature type="transmembrane region" description="Helical" evidence="6">
    <location>
        <begin position="223"/>
        <end position="242"/>
    </location>
</feature>
<dbReference type="PROSITE" id="PS50850">
    <property type="entry name" value="MFS"/>
    <property type="match status" value="1"/>
</dbReference>
<dbReference type="InterPro" id="IPR020846">
    <property type="entry name" value="MFS_dom"/>
</dbReference>
<keyword evidence="5 6" id="KW-0472">Membrane</keyword>
<feature type="transmembrane region" description="Helical" evidence="6">
    <location>
        <begin position="361"/>
        <end position="381"/>
    </location>
</feature>
<proteinExistence type="predicted"/>
<feature type="transmembrane region" description="Helical" evidence="6">
    <location>
        <begin position="135"/>
        <end position="154"/>
    </location>
</feature>
<evidence type="ECO:0000256" key="5">
    <source>
        <dbReference type="ARBA" id="ARBA00023136"/>
    </source>
</evidence>
<feature type="transmembrane region" description="Helical" evidence="6">
    <location>
        <begin position="388"/>
        <end position="409"/>
    </location>
</feature>
<dbReference type="FunFam" id="1.20.1250.20:FF:000013">
    <property type="entry name" value="MFS general substrate transporter"/>
    <property type="match status" value="1"/>
</dbReference>
<dbReference type="SUPFAM" id="SSF103473">
    <property type="entry name" value="MFS general substrate transporter"/>
    <property type="match status" value="1"/>
</dbReference>
<gene>
    <name evidence="8" type="ORF">FKW77_005360</name>
</gene>
<comment type="subcellular location">
    <subcellularLocation>
        <location evidence="1">Membrane</location>
        <topology evidence="1">Multi-pass membrane protein</topology>
    </subcellularLocation>
</comment>
<dbReference type="Gene3D" id="1.20.1250.20">
    <property type="entry name" value="MFS general substrate transporter like domains"/>
    <property type="match status" value="2"/>
</dbReference>
<dbReference type="AlphaFoldDB" id="A0A517L9A0"/>
<keyword evidence="2" id="KW-0813">Transport</keyword>
<feature type="transmembrane region" description="Helical" evidence="6">
    <location>
        <begin position="415"/>
        <end position="436"/>
    </location>
</feature>
<name>A0A517L9A0_9PEZI</name>
<evidence type="ECO:0000256" key="6">
    <source>
        <dbReference type="SAM" id="Phobius"/>
    </source>
</evidence>
<feature type="transmembrane region" description="Helical" evidence="6">
    <location>
        <begin position="448"/>
        <end position="469"/>
    </location>
</feature>
<evidence type="ECO:0000313" key="8">
    <source>
        <dbReference type="EMBL" id="QDS72213.1"/>
    </source>
</evidence>
<feature type="transmembrane region" description="Helical" evidence="6">
    <location>
        <begin position="192"/>
        <end position="211"/>
    </location>
</feature>
<feature type="transmembrane region" description="Helical" evidence="6">
    <location>
        <begin position="323"/>
        <end position="349"/>
    </location>
</feature>
<feature type="domain" description="Major facilitator superfamily (MFS) profile" evidence="7">
    <location>
        <begin position="95"/>
        <end position="507"/>
    </location>
</feature>
<dbReference type="Pfam" id="PF07690">
    <property type="entry name" value="MFS_1"/>
    <property type="match status" value="1"/>
</dbReference>
<dbReference type="InterPro" id="IPR036259">
    <property type="entry name" value="MFS_trans_sf"/>
</dbReference>
<organism evidence="8 9">
    <name type="scientific">Venturia effusa</name>
    <dbReference type="NCBI Taxonomy" id="50376"/>
    <lineage>
        <taxon>Eukaryota</taxon>
        <taxon>Fungi</taxon>
        <taxon>Dikarya</taxon>
        <taxon>Ascomycota</taxon>
        <taxon>Pezizomycotina</taxon>
        <taxon>Dothideomycetes</taxon>
        <taxon>Pleosporomycetidae</taxon>
        <taxon>Venturiales</taxon>
        <taxon>Venturiaceae</taxon>
        <taxon>Venturia</taxon>
    </lineage>
</organism>
<evidence type="ECO:0000256" key="4">
    <source>
        <dbReference type="ARBA" id="ARBA00022989"/>
    </source>
</evidence>
<sequence length="533" mass="58620">MAEYSALTKDNSQSLQLSTVPDLQLSGNLISPSISTLPNSNCRAMDKIPITEEKTAASLSSLDVANAAEVNGISESIHIDPEREKAVLRKFDKFLLPQAFVFILLNYLDRSNLGNARVFGFEKDIGLTGNQFGDMVTLFFVPYILFEVFWVTAVKRWGPNYVITFALFGWCSATIGTGFVQNYGQALACRMVLGAFEAGVAPCFGFIFSTIYARESTAKRIALINLANVTSGAFGGLFAWGIQQMGKQRGLEAWRWLFIIEGSVSLAICGGLLWSFPNKPETAWFLNEDEKALMRLRKQRDAFFKGKDEFEWKWVRAALTDPFIYIASIAFFTSSVAIFGFGTFLPTILKGMGYNSLQSNYLTIPVYAIGALALAAQAYLSDRLKKRALFLLLSAVPVTVAYLICVATPNKTAGYIAMFILVCGVYSVSCLMITWVATNLVPDYKRSVGLPIFCSIGNCSGLVSGQLYPSKQGPRYVMGNGISAGLEVVAVAFVGATWFLLRRRNQQKEKLRAEGATSNGLEGDLALEFKYIL</sequence>
<dbReference type="GO" id="GO:0016020">
    <property type="term" value="C:membrane"/>
    <property type="evidence" value="ECO:0007669"/>
    <property type="project" value="UniProtKB-SubCell"/>
</dbReference>
<reference evidence="8 9" key="1">
    <citation type="submission" date="2019-07" db="EMBL/GenBank/DDBJ databases">
        <title>Finished genome of Venturia effusa.</title>
        <authorList>
            <person name="Young C.A."/>
            <person name="Cox M.P."/>
            <person name="Ganley A.R.D."/>
            <person name="David W.J."/>
        </authorList>
    </citation>
    <scope>NUCLEOTIDE SEQUENCE [LARGE SCALE GENOMIC DNA]</scope>
    <source>
        <strain evidence="9">albino</strain>
    </source>
</reference>
<evidence type="ECO:0000256" key="3">
    <source>
        <dbReference type="ARBA" id="ARBA00022692"/>
    </source>
</evidence>
<dbReference type="EMBL" id="CP042191">
    <property type="protein sequence ID" value="QDS72213.1"/>
    <property type="molecule type" value="Genomic_DNA"/>
</dbReference>
<evidence type="ECO:0000259" key="7">
    <source>
        <dbReference type="PROSITE" id="PS50850"/>
    </source>
</evidence>
<dbReference type="InterPro" id="IPR011701">
    <property type="entry name" value="MFS"/>
</dbReference>
<feature type="transmembrane region" description="Helical" evidence="6">
    <location>
        <begin position="161"/>
        <end position="180"/>
    </location>
</feature>
<dbReference type="PANTHER" id="PTHR43791">
    <property type="entry name" value="PERMEASE-RELATED"/>
    <property type="match status" value="1"/>
</dbReference>
<dbReference type="GO" id="GO:0022857">
    <property type="term" value="F:transmembrane transporter activity"/>
    <property type="evidence" value="ECO:0007669"/>
    <property type="project" value="InterPro"/>
</dbReference>
<feature type="transmembrane region" description="Helical" evidence="6">
    <location>
        <begin position="254"/>
        <end position="276"/>
    </location>
</feature>
<protein>
    <recommendedName>
        <fullName evidence="7">Major facilitator superfamily (MFS) profile domain-containing protein</fullName>
    </recommendedName>
</protein>
<evidence type="ECO:0000256" key="1">
    <source>
        <dbReference type="ARBA" id="ARBA00004141"/>
    </source>
</evidence>
<evidence type="ECO:0000256" key="2">
    <source>
        <dbReference type="ARBA" id="ARBA00022448"/>
    </source>
</evidence>
<keyword evidence="4 6" id="KW-1133">Transmembrane helix</keyword>
<keyword evidence="9" id="KW-1185">Reference proteome</keyword>
<evidence type="ECO:0000313" key="9">
    <source>
        <dbReference type="Proteomes" id="UP000316270"/>
    </source>
</evidence>
<feature type="transmembrane region" description="Helical" evidence="6">
    <location>
        <begin position="481"/>
        <end position="501"/>
    </location>
</feature>
<dbReference type="PANTHER" id="PTHR43791:SF24">
    <property type="entry name" value="NICOTINIC ACID PLASMA MEMBRANE TRANSPORTER"/>
    <property type="match status" value="1"/>
</dbReference>
<dbReference type="OrthoDB" id="2962993at2759"/>
<accession>A0A517L9A0</accession>
<dbReference type="Proteomes" id="UP000316270">
    <property type="component" value="Chromosome 7"/>
</dbReference>